<keyword evidence="1" id="KW-0472">Membrane</keyword>
<dbReference type="AlphaFoldDB" id="T1IHS2"/>
<dbReference type="GO" id="GO:0016010">
    <property type="term" value="C:dystrophin-associated glycoprotein complex"/>
    <property type="evidence" value="ECO:0007669"/>
    <property type="project" value="InterPro"/>
</dbReference>
<accession>T1IHS2</accession>
<feature type="transmembrane region" description="Helical" evidence="1">
    <location>
        <begin position="37"/>
        <end position="60"/>
    </location>
</feature>
<dbReference type="InterPro" id="IPR030429">
    <property type="entry name" value="Sarcospan"/>
</dbReference>
<sequence>MRDVPTWAGIPLGMTGLFGIIFVTCCHREYPGNCGVFTMKAISFVFSAINVILCLCSAAFQSTHLITMNTYT</sequence>
<organism evidence="2 3">
    <name type="scientific">Strigamia maritima</name>
    <name type="common">European centipede</name>
    <name type="synonym">Geophilus maritimus</name>
    <dbReference type="NCBI Taxonomy" id="126957"/>
    <lineage>
        <taxon>Eukaryota</taxon>
        <taxon>Metazoa</taxon>
        <taxon>Ecdysozoa</taxon>
        <taxon>Arthropoda</taxon>
        <taxon>Myriapoda</taxon>
        <taxon>Chilopoda</taxon>
        <taxon>Pleurostigmophora</taxon>
        <taxon>Geophilomorpha</taxon>
        <taxon>Linotaeniidae</taxon>
        <taxon>Strigamia</taxon>
    </lineage>
</organism>
<dbReference type="Proteomes" id="UP000014500">
    <property type="component" value="Unassembled WGS sequence"/>
</dbReference>
<keyword evidence="1" id="KW-0812">Transmembrane</keyword>
<reference evidence="3" key="1">
    <citation type="submission" date="2011-05" db="EMBL/GenBank/DDBJ databases">
        <authorList>
            <person name="Richards S.R."/>
            <person name="Qu J."/>
            <person name="Jiang H."/>
            <person name="Jhangiani S.N."/>
            <person name="Agravi P."/>
            <person name="Goodspeed R."/>
            <person name="Gross S."/>
            <person name="Mandapat C."/>
            <person name="Jackson L."/>
            <person name="Mathew T."/>
            <person name="Pu L."/>
            <person name="Thornton R."/>
            <person name="Saada N."/>
            <person name="Wilczek-Boney K.B."/>
            <person name="Lee S."/>
            <person name="Kovar C."/>
            <person name="Wu Y."/>
            <person name="Scherer S.E."/>
            <person name="Worley K.C."/>
            <person name="Muzny D.M."/>
            <person name="Gibbs R."/>
        </authorList>
    </citation>
    <scope>NUCLEOTIDE SEQUENCE</scope>
    <source>
        <strain evidence="3">Brora</strain>
    </source>
</reference>
<evidence type="ECO:0000256" key="1">
    <source>
        <dbReference type="SAM" id="Phobius"/>
    </source>
</evidence>
<dbReference type="GO" id="GO:0042383">
    <property type="term" value="C:sarcolemma"/>
    <property type="evidence" value="ECO:0007669"/>
    <property type="project" value="TreeGrafter"/>
</dbReference>
<dbReference type="HOGENOM" id="CLU_2729652_0_0_1"/>
<dbReference type="EMBL" id="JH430009">
    <property type="status" value="NOT_ANNOTATED_CDS"/>
    <property type="molecule type" value="Genomic_DNA"/>
</dbReference>
<reference evidence="2" key="2">
    <citation type="submission" date="2015-02" db="UniProtKB">
        <authorList>
            <consortium name="EnsemblMetazoa"/>
        </authorList>
    </citation>
    <scope>IDENTIFICATION</scope>
</reference>
<evidence type="ECO:0000313" key="3">
    <source>
        <dbReference type="Proteomes" id="UP000014500"/>
    </source>
</evidence>
<name>T1IHS2_STRMM</name>
<keyword evidence="3" id="KW-1185">Reference proteome</keyword>
<dbReference type="PANTHER" id="PTHR15260:SF1">
    <property type="entry name" value="SARCOSPAN"/>
    <property type="match status" value="1"/>
</dbReference>
<dbReference type="EnsemblMetazoa" id="SMAR000398-RA">
    <property type="protein sequence ID" value="SMAR000398-PA"/>
    <property type="gene ID" value="SMAR000398"/>
</dbReference>
<keyword evidence="1" id="KW-1133">Transmembrane helix</keyword>
<protein>
    <submittedName>
        <fullName evidence="2">Uncharacterized protein</fullName>
    </submittedName>
</protein>
<feature type="transmembrane region" description="Helical" evidence="1">
    <location>
        <begin position="6"/>
        <end position="25"/>
    </location>
</feature>
<evidence type="ECO:0000313" key="2">
    <source>
        <dbReference type="EnsemblMetazoa" id="SMAR000398-PA"/>
    </source>
</evidence>
<dbReference type="PANTHER" id="PTHR15260">
    <property type="entry name" value="SARCOSPAN"/>
    <property type="match status" value="1"/>
</dbReference>
<proteinExistence type="predicted"/>